<comment type="caution">
    <text evidence="2">The sequence shown here is derived from an EMBL/GenBank/DDBJ whole genome shotgun (WGS) entry which is preliminary data.</text>
</comment>
<protein>
    <submittedName>
        <fullName evidence="2">Uncharacterized protein</fullName>
    </submittedName>
</protein>
<evidence type="ECO:0000313" key="5">
    <source>
        <dbReference type="Proteomes" id="UP000818603"/>
    </source>
</evidence>
<dbReference type="Proteomes" id="UP000818603">
    <property type="component" value="Unassembled WGS sequence"/>
</dbReference>
<reference evidence="2" key="1">
    <citation type="journal article" date="2014" name="Int. J. Syst. Evol. Microbiol.">
        <title>Complete genome sequence of Corynebacterium casei LMG S-19264T (=DSM 44701T), isolated from a smear-ripened cheese.</title>
        <authorList>
            <consortium name="US DOE Joint Genome Institute (JGI-PGF)"/>
            <person name="Walter F."/>
            <person name="Albersmeier A."/>
            <person name="Kalinowski J."/>
            <person name="Ruckert C."/>
        </authorList>
    </citation>
    <scope>NUCLEOTIDE SEQUENCE</scope>
    <source>
        <strain evidence="2">CGMCC 1.14984</strain>
    </source>
</reference>
<accession>A0A8J3ER81</accession>
<evidence type="ECO:0000313" key="2">
    <source>
        <dbReference type="EMBL" id="GGH97705.1"/>
    </source>
</evidence>
<reference evidence="3 5" key="2">
    <citation type="submission" date="2020-02" db="EMBL/GenBank/DDBJ databases">
        <title>Genome sequence of Parvularcula flava strain NH6-79.</title>
        <authorList>
            <person name="Abdul Karim M.H."/>
            <person name="Lam M.Q."/>
            <person name="Chen S.J."/>
            <person name="Yahya A."/>
            <person name="Shahir S."/>
            <person name="Shamsir M.S."/>
            <person name="Chong C.S."/>
        </authorList>
    </citation>
    <scope>NUCLEOTIDE SEQUENCE [LARGE SCALE GENOMIC DNA]</scope>
    <source>
        <strain evidence="3 5">NH6-79</strain>
    </source>
</reference>
<sequence length="254" mass="29253">MLLRRMMEHVRTQNWLAVFLDFIIVVVGVFIGIQVANWNNVRSDRAYERDILYRLHNEILTLETGREVPGLVQHNKALREFLPRLKAGLEDTEVDDLTCRGIIRSHVLNGPPDSLPALDELISSGRMKTLRNTDIRSFGSSFLQKREFGRELITEFDNDLRDLGREFPELMHIQIANDPETEQGSSQDFTCDLVGMRNNTAFQTALINNVDRFNGIMSYHFDFVGADLDALHQAVDQELRIQHIADDDTQEERL</sequence>
<evidence type="ECO:0000313" key="3">
    <source>
        <dbReference type="EMBL" id="NHK28180.1"/>
    </source>
</evidence>
<reference evidence="2" key="3">
    <citation type="submission" date="2020-09" db="EMBL/GenBank/DDBJ databases">
        <authorList>
            <person name="Sun Q."/>
            <person name="Zhou Y."/>
        </authorList>
    </citation>
    <scope>NUCLEOTIDE SEQUENCE</scope>
    <source>
        <strain evidence="2">CGMCC 1.14984</strain>
    </source>
</reference>
<dbReference type="EMBL" id="BMGZ01000002">
    <property type="protein sequence ID" value="GGH97705.1"/>
    <property type="molecule type" value="Genomic_DNA"/>
</dbReference>
<evidence type="ECO:0000256" key="1">
    <source>
        <dbReference type="SAM" id="Phobius"/>
    </source>
</evidence>
<dbReference type="RefSeq" id="WP_155139969.1">
    <property type="nucleotide sequence ID" value="NZ_BMGZ01000002.1"/>
</dbReference>
<evidence type="ECO:0000313" key="4">
    <source>
        <dbReference type="Proteomes" id="UP000621856"/>
    </source>
</evidence>
<feature type="transmembrane region" description="Helical" evidence="1">
    <location>
        <begin position="12"/>
        <end position="33"/>
    </location>
</feature>
<keyword evidence="1" id="KW-0812">Transmembrane</keyword>
<proteinExistence type="predicted"/>
<keyword evidence="5" id="KW-1185">Reference proteome</keyword>
<dbReference type="Proteomes" id="UP000621856">
    <property type="component" value="Unassembled WGS sequence"/>
</dbReference>
<keyword evidence="1" id="KW-1133">Transmembrane helix</keyword>
<keyword evidence="1" id="KW-0472">Membrane</keyword>
<dbReference type="AlphaFoldDB" id="A0A8J3ER81"/>
<name>A0A8J3ER81_9PROT</name>
<gene>
    <name evidence="3" type="ORF">FF098_009720</name>
    <name evidence="2" type="ORF">GCM10011355_19570</name>
</gene>
<organism evidence="2 4">
    <name type="scientific">Aquisalinus luteolus</name>
    <dbReference type="NCBI Taxonomy" id="1566827"/>
    <lineage>
        <taxon>Bacteria</taxon>
        <taxon>Pseudomonadati</taxon>
        <taxon>Pseudomonadota</taxon>
        <taxon>Alphaproteobacteria</taxon>
        <taxon>Parvularculales</taxon>
        <taxon>Parvularculaceae</taxon>
        <taxon>Aquisalinus</taxon>
    </lineage>
</organism>
<dbReference type="EMBL" id="VCJR02000002">
    <property type="protein sequence ID" value="NHK28180.1"/>
    <property type="molecule type" value="Genomic_DNA"/>
</dbReference>